<evidence type="ECO:0000256" key="7">
    <source>
        <dbReference type="PROSITE-ProRule" id="PRU01373"/>
    </source>
</evidence>
<dbReference type="InterPro" id="IPR005490">
    <property type="entry name" value="LD_TPept_cat_dom"/>
</dbReference>
<sequence length="538" mass="59652">MRAPSSSAASPSSDHPSGAATAAQNPRRAGRGWRLSWVAPLLLLTSWCSSPARVGELPAVVLAQFRDPEPASAGPLLRALLDTTAAGSAAAADARLGLEVGAAVRRFYGAEVLPAWTLAADSLNAPAREALALLHRAREFGLRPADYGGSRLRALRDSLTRPTASGRRARQQARLELLLTDAVLRFMLDLGRGRLRTYTVAGREKARGQVWQPAEELRAALSGNTVAATLRAAQPTHCEYRQLQQALARWLTRPVAPDSAVFRQVQYEHAALNLERWRWETLPPDSAYILINIPAYELQVVAHDSVVRRHCVIVGKPETPTPTLSSRVSYFTLAPEWRVPRSIAVKEMLLRLREDAGYLARNGLSLYDARGLPLDPYSVDWRQVTARGFGYSIRQAAGCDNALGNIVFRFANPYSVYLHDTPMRQFFTRPDRALSHGCVRLEQPLRLAAYLLRREGRREPLPNEAECARQPQPRDVRLHRALPLHIRYATCVAENGHLRFLPDIYHLDEPLRKALFGPTALPAKPRPAPTAAAGREIW</sequence>
<dbReference type="UniPathway" id="UPA00219"/>
<evidence type="ECO:0000256" key="1">
    <source>
        <dbReference type="ARBA" id="ARBA00004752"/>
    </source>
</evidence>
<evidence type="ECO:0000259" key="9">
    <source>
        <dbReference type="PROSITE" id="PS52029"/>
    </source>
</evidence>
<evidence type="ECO:0000256" key="4">
    <source>
        <dbReference type="ARBA" id="ARBA00022960"/>
    </source>
</evidence>
<keyword evidence="5 7" id="KW-0573">Peptidoglycan synthesis</keyword>
<comment type="similarity">
    <text evidence="2">Belongs to the YkuD family.</text>
</comment>
<accession>A0A2M9BPM6</accession>
<dbReference type="InterPro" id="IPR038063">
    <property type="entry name" value="Transpep_catalytic_dom"/>
</dbReference>
<dbReference type="CDD" id="cd16913">
    <property type="entry name" value="YkuD_like"/>
    <property type="match status" value="1"/>
</dbReference>
<dbReference type="GO" id="GO:0009252">
    <property type="term" value="P:peptidoglycan biosynthetic process"/>
    <property type="evidence" value="ECO:0007669"/>
    <property type="project" value="UniProtKB-UniPathway"/>
</dbReference>
<dbReference type="GO" id="GO:0016740">
    <property type="term" value="F:transferase activity"/>
    <property type="evidence" value="ECO:0007669"/>
    <property type="project" value="UniProtKB-KW"/>
</dbReference>
<dbReference type="Proteomes" id="UP000228535">
    <property type="component" value="Unassembled WGS sequence"/>
</dbReference>
<dbReference type="OrthoDB" id="9778545at2"/>
<feature type="active site" description="Proton donor/acceptor" evidence="7">
    <location>
        <position position="419"/>
    </location>
</feature>
<dbReference type="GO" id="GO:0071555">
    <property type="term" value="P:cell wall organization"/>
    <property type="evidence" value="ECO:0007669"/>
    <property type="project" value="UniProtKB-UniRule"/>
</dbReference>
<dbReference type="EMBL" id="PGFA01000001">
    <property type="protein sequence ID" value="PJJ59890.1"/>
    <property type="molecule type" value="Genomic_DNA"/>
</dbReference>
<dbReference type="GO" id="GO:0004180">
    <property type="term" value="F:carboxypeptidase activity"/>
    <property type="evidence" value="ECO:0007669"/>
    <property type="project" value="UniProtKB-ARBA"/>
</dbReference>
<evidence type="ECO:0000313" key="11">
    <source>
        <dbReference type="Proteomes" id="UP000228535"/>
    </source>
</evidence>
<comment type="caution">
    <text evidence="10">The sequence shown here is derived from an EMBL/GenBank/DDBJ whole genome shotgun (WGS) entry which is preliminary data.</text>
</comment>
<keyword evidence="11" id="KW-1185">Reference proteome</keyword>
<dbReference type="PROSITE" id="PS52029">
    <property type="entry name" value="LD_TPASE"/>
    <property type="match status" value="1"/>
</dbReference>
<keyword evidence="4 7" id="KW-0133">Cell shape</keyword>
<feature type="compositionally biased region" description="Low complexity" evidence="8">
    <location>
        <begin position="1"/>
        <end position="20"/>
    </location>
</feature>
<comment type="pathway">
    <text evidence="1 7">Cell wall biogenesis; peptidoglycan biosynthesis.</text>
</comment>
<evidence type="ECO:0000313" key="10">
    <source>
        <dbReference type="EMBL" id="PJJ59890.1"/>
    </source>
</evidence>
<dbReference type="RefSeq" id="WP_157807328.1">
    <property type="nucleotide sequence ID" value="NZ_PGFA01000001.1"/>
</dbReference>
<name>A0A2M9BPM6_9BACT</name>
<evidence type="ECO:0000256" key="5">
    <source>
        <dbReference type="ARBA" id="ARBA00022984"/>
    </source>
</evidence>
<dbReference type="Gene3D" id="2.40.440.10">
    <property type="entry name" value="L,D-transpeptidase catalytic domain-like"/>
    <property type="match status" value="1"/>
</dbReference>
<evidence type="ECO:0000256" key="6">
    <source>
        <dbReference type="ARBA" id="ARBA00023316"/>
    </source>
</evidence>
<evidence type="ECO:0000256" key="8">
    <source>
        <dbReference type="SAM" id="MobiDB-lite"/>
    </source>
</evidence>
<dbReference type="PANTHER" id="PTHR41533:SF2">
    <property type="entry name" value="BLR7131 PROTEIN"/>
    <property type="match status" value="1"/>
</dbReference>
<proteinExistence type="inferred from homology"/>
<dbReference type="SUPFAM" id="SSF141523">
    <property type="entry name" value="L,D-transpeptidase catalytic domain-like"/>
    <property type="match status" value="1"/>
</dbReference>
<feature type="active site" description="Nucleophile" evidence="7">
    <location>
        <position position="438"/>
    </location>
</feature>
<feature type="region of interest" description="Disordered" evidence="8">
    <location>
        <begin position="1"/>
        <end position="27"/>
    </location>
</feature>
<evidence type="ECO:0000256" key="3">
    <source>
        <dbReference type="ARBA" id="ARBA00022679"/>
    </source>
</evidence>
<keyword evidence="3" id="KW-0808">Transferase</keyword>
<gene>
    <name evidence="10" type="ORF">CLV45_1312</name>
</gene>
<dbReference type="GO" id="GO:0008360">
    <property type="term" value="P:regulation of cell shape"/>
    <property type="evidence" value="ECO:0007669"/>
    <property type="project" value="UniProtKB-UniRule"/>
</dbReference>
<dbReference type="Pfam" id="PF03734">
    <property type="entry name" value="YkuD"/>
    <property type="match status" value="1"/>
</dbReference>
<reference evidence="10 11" key="1">
    <citation type="submission" date="2017-11" db="EMBL/GenBank/DDBJ databases">
        <title>Genomic Encyclopedia of Archaeal and Bacterial Type Strains, Phase II (KMG-II): From Individual Species to Whole Genera.</title>
        <authorList>
            <person name="Goeker M."/>
        </authorList>
    </citation>
    <scope>NUCLEOTIDE SEQUENCE [LARGE SCALE GENOMIC DNA]</scope>
    <source>
        <strain evidence="10 11">DSM 11115</strain>
    </source>
</reference>
<dbReference type="AlphaFoldDB" id="A0A2M9BPM6"/>
<dbReference type="InterPro" id="IPR052905">
    <property type="entry name" value="LD-transpeptidase_YkuD-like"/>
</dbReference>
<evidence type="ECO:0000256" key="2">
    <source>
        <dbReference type="ARBA" id="ARBA00005992"/>
    </source>
</evidence>
<dbReference type="Pfam" id="PF20142">
    <property type="entry name" value="Scaffold"/>
    <property type="match status" value="1"/>
</dbReference>
<dbReference type="InterPro" id="IPR045380">
    <property type="entry name" value="LD_TPept_scaffold_dom"/>
</dbReference>
<dbReference type="PANTHER" id="PTHR41533">
    <property type="entry name" value="L,D-TRANSPEPTIDASE HI_1667-RELATED"/>
    <property type="match status" value="1"/>
</dbReference>
<feature type="domain" description="L,D-TPase catalytic" evidence="9">
    <location>
        <begin position="287"/>
        <end position="462"/>
    </location>
</feature>
<keyword evidence="6 7" id="KW-0961">Cell wall biogenesis/degradation</keyword>
<protein>
    <submittedName>
        <fullName evidence="10">L,D-transpeptidase-like protein</fullName>
    </submittedName>
</protein>
<organism evidence="10 11">
    <name type="scientific">Hymenobacter chitinivorans DSM 11115</name>
    <dbReference type="NCBI Taxonomy" id="1121954"/>
    <lineage>
        <taxon>Bacteria</taxon>
        <taxon>Pseudomonadati</taxon>
        <taxon>Bacteroidota</taxon>
        <taxon>Cytophagia</taxon>
        <taxon>Cytophagales</taxon>
        <taxon>Hymenobacteraceae</taxon>
        <taxon>Hymenobacter</taxon>
    </lineage>
</organism>